<dbReference type="InterPro" id="IPR046977">
    <property type="entry name" value="RsmC/RlmG"/>
</dbReference>
<keyword evidence="1 5" id="KW-0489">Methyltransferase</keyword>
<keyword evidence="2" id="KW-0808">Transferase</keyword>
<protein>
    <submittedName>
        <fullName evidence="5">Class I SAM-dependent methyltransferase</fullName>
    </submittedName>
</protein>
<dbReference type="PANTHER" id="PTHR47816">
    <property type="entry name" value="RIBOSOMAL RNA SMALL SUBUNIT METHYLTRANSFERASE C"/>
    <property type="match status" value="1"/>
</dbReference>
<dbReference type="EMBL" id="JAESVN010000001">
    <property type="protein sequence ID" value="MBL4915639.1"/>
    <property type="molecule type" value="Genomic_DNA"/>
</dbReference>
<evidence type="ECO:0000259" key="4">
    <source>
        <dbReference type="Pfam" id="PF05175"/>
    </source>
</evidence>
<dbReference type="InterPro" id="IPR029063">
    <property type="entry name" value="SAM-dependent_MTases_sf"/>
</dbReference>
<proteinExistence type="predicted"/>
<keyword evidence="3" id="KW-0949">S-adenosyl-L-methionine</keyword>
<keyword evidence="6" id="KW-1185">Reference proteome</keyword>
<evidence type="ECO:0000256" key="3">
    <source>
        <dbReference type="ARBA" id="ARBA00022691"/>
    </source>
</evidence>
<dbReference type="PANTHER" id="PTHR47816:SF4">
    <property type="entry name" value="RIBOSOMAL RNA SMALL SUBUNIT METHYLTRANSFERASE C"/>
    <property type="match status" value="1"/>
</dbReference>
<evidence type="ECO:0000256" key="1">
    <source>
        <dbReference type="ARBA" id="ARBA00022603"/>
    </source>
</evidence>
<evidence type="ECO:0000313" key="5">
    <source>
        <dbReference type="EMBL" id="MBL4915639.1"/>
    </source>
</evidence>
<dbReference type="InterPro" id="IPR007848">
    <property type="entry name" value="Small_mtfrase_dom"/>
</dbReference>
<dbReference type="SUPFAM" id="SSF53335">
    <property type="entry name" value="S-adenosyl-L-methionine-dependent methyltransferases"/>
    <property type="match status" value="1"/>
</dbReference>
<dbReference type="CDD" id="cd02440">
    <property type="entry name" value="AdoMet_MTases"/>
    <property type="match status" value="1"/>
</dbReference>
<gene>
    <name evidence="5" type="ORF">JL811_00260</name>
</gene>
<evidence type="ECO:0000256" key="2">
    <source>
        <dbReference type="ARBA" id="ARBA00022679"/>
    </source>
</evidence>
<reference evidence="5" key="1">
    <citation type="submission" date="2021-01" db="EMBL/GenBank/DDBJ databases">
        <title>Tabrizicola alba sp. nov. a motile alkaliphilic bacterium isolated from a soda lake.</title>
        <authorList>
            <person name="Szuroczki S."/>
            <person name="Abbaszade G."/>
            <person name="Schumann P."/>
            <person name="Toth E."/>
        </authorList>
    </citation>
    <scope>NUCLEOTIDE SEQUENCE</scope>
    <source>
        <strain evidence="5">DMG-N-6</strain>
    </source>
</reference>
<name>A0A8K0V4F5_9RHOB</name>
<dbReference type="RefSeq" id="WP_202686226.1">
    <property type="nucleotide sequence ID" value="NZ_JAESVN010000001.1"/>
</dbReference>
<organism evidence="5 6">
    <name type="scientific">Szabonella alba</name>
    <dbReference type="NCBI Taxonomy" id="2804194"/>
    <lineage>
        <taxon>Bacteria</taxon>
        <taxon>Pseudomonadati</taxon>
        <taxon>Pseudomonadota</taxon>
        <taxon>Alphaproteobacteria</taxon>
        <taxon>Rhodobacterales</taxon>
        <taxon>Paracoccaceae</taxon>
        <taxon>Szabonella</taxon>
    </lineage>
</organism>
<dbReference type="Proteomes" id="UP000648908">
    <property type="component" value="Unassembled WGS sequence"/>
</dbReference>
<dbReference type="Gene3D" id="3.40.50.150">
    <property type="entry name" value="Vaccinia Virus protein VP39"/>
    <property type="match status" value="2"/>
</dbReference>
<comment type="caution">
    <text evidence="5">The sequence shown here is derived from an EMBL/GenBank/DDBJ whole genome shotgun (WGS) entry which is preliminary data.</text>
</comment>
<accession>A0A8K0V4F5</accession>
<dbReference type="AlphaFoldDB" id="A0A8K0V4F5"/>
<sequence>MRSSRLTLALDGALAALPERGDILILRPRGPEEIVPLPNARLRVVQGFRPEHDALAARGYRCFASAAEEEALPPPVAALVCLPRSKAEARALLYHAARRVVPGGPVWVDGQKTDGIDSVLRDLRGHVTLTETVSKAHGKLFGFAAAADALPAVWQASERQVEGGFVTLPGVFSADGPDAASVMLAAALPDKLNGEVVDLGAGWGYLSRAGLSRNGVRKLHLVEAEAAALASARVNVTDPRAMFHWADATTFRLPRGVDHVLCNPPFHQSREADPGLGLAFLRASARLLAPHGTLWLVANRHLPYDRPLSELFRDCAEIGSDTRFRLTRASRPHRP</sequence>
<feature type="domain" description="Methyltransferase small" evidence="4">
    <location>
        <begin position="164"/>
        <end position="327"/>
    </location>
</feature>
<dbReference type="GO" id="GO:0032259">
    <property type="term" value="P:methylation"/>
    <property type="evidence" value="ECO:0007669"/>
    <property type="project" value="UniProtKB-KW"/>
</dbReference>
<dbReference type="Pfam" id="PF05175">
    <property type="entry name" value="MTS"/>
    <property type="match status" value="1"/>
</dbReference>
<evidence type="ECO:0000313" key="6">
    <source>
        <dbReference type="Proteomes" id="UP000648908"/>
    </source>
</evidence>
<dbReference type="GO" id="GO:0008757">
    <property type="term" value="F:S-adenosylmethionine-dependent methyltransferase activity"/>
    <property type="evidence" value="ECO:0007669"/>
    <property type="project" value="InterPro"/>
</dbReference>